<dbReference type="EMBL" id="VJMJ01000159">
    <property type="protein sequence ID" value="KAF0729932.1"/>
    <property type="molecule type" value="Genomic_DNA"/>
</dbReference>
<keyword evidence="3" id="KW-1185">Reference proteome</keyword>
<evidence type="ECO:0000313" key="2">
    <source>
        <dbReference type="EMBL" id="KAF0729932.1"/>
    </source>
</evidence>
<feature type="region of interest" description="Disordered" evidence="1">
    <location>
        <begin position="89"/>
        <end position="108"/>
    </location>
</feature>
<evidence type="ECO:0000256" key="1">
    <source>
        <dbReference type="SAM" id="MobiDB-lite"/>
    </source>
</evidence>
<organism evidence="2 3">
    <name type="scientific">Aphanomyces euteiches</name>
    <dbReference type="NCBI Taxonomy" id="100861"/>
    <lineage>
        <taxon>Eukaryota</taxon>
        <taxon>Sar</taxon>
        <taxon>Stramenopiles</taxon>
        <taxon>Oomycota</taxon>
        <taxon>Saprolegniomycetes</taxon>
        <taxon>Saprolegniales</taxon>
        <taxon>Verrucalvaceae</taxon>
        <taxon>Aphanomyces</taxon>
    </lineage>
</organism>
<comment type="caution">
    <text evidence="2">The sequence shown here is derived from an EMBL/GenBank/DDBJ whole genome shotgun (WGS) entry which is preliminary data.</text>
</comment>
<sequence>MLLISIRINTTNFDSLATDFFTYGTRRLSISFVGAWFILVKSTQRLWDLLAIPHISLSTRRVNVNTHVFPRCFDIPTFHTAARERIIRTLSGSPPPSSQGSSVINPLT</sequence>
<proteinExistence type="predicted"/>
<gene>
    <name evidence="2" type="ORF">Ae201684_012571</name>
</gene>
<reference evidence="2 3" key="1">
    <citation type="submission" date="2019-07" db="EMBL/GenBank/DDBJ databases">
        <title>Genomics analysis of Aphanomyces spp. identifies a new class of oomycete effector associated with host adaptation.</title>
        <authorList>
            <person name="Gaulin E."/>
        </authorList>
    </citation>
    <scope>NUCLEOTIDE SEQUENCE [LARGE SCALE GENOMIC DNA]</scope>
    <source>
        <strain evidence="2 3">ATCC 201684</strain>
    </source>
</reference>
<protein>
    <submittedName>
        <fullName evidence="2">Uncharacterized protein</fullName>
    </submittedName>
</protein>
<accession>A0A6G0WRA6</accession>
<dbReference type="Proteomes" id="UP000481153">
    <property type="component" value="Unassembled WGS sequence"/>
</dbReference>
<name>A0A6G0WRA6_9STRA</name>
<dbReference type="AlphaFoldDB" id="A0A6G0WRA6"/>
<evidence type="ECO:0000313" key="3">
    <source>
        <dbReference type="Proteomes" id="UP000481153"/>
    </source>
</evidence>